<dbReference type="CDD" id="cd12797">
    <property type="entry name" value="M23_peptidase"/>
    <property type="match status" value="1"/>
</dbReference>
<comment type="caution">
    <text evidence="3">The sequence shown here is derived from an EMBL/GenBank/DDBJ whole genome shotgun (WGS) entry which is preliminary data.</text>
</comment>
<accession>A0A3D0WDB3</accession>
<keyword evidence="1" id="KW-0732">Signal</keyword>
<dbReference type="EMBL" id="DOYJ01000315">
    <property type="protein sequence ID" value="HCB76735.1"/>
    <property type="molecule type" value="Genomic_DNA"/>
</dbReference>
<sequence>MSDLSSDMNEPTAQKASFLRTRQFLIHDGRKARRVSISPVQQMLTVGAAAMTLSLTGYGAVQATTAPTGKVEAMQAEVAKMRADVAAVREAAKVHAARVEKRQALIAAVLSGKGSPDELADLAEAPRAKAEAAAAQILAPLNKVEARQVEFAMAAREATDARVAATARQLKKLGVKPERVLARAGMGGPFLPLDSKEGAAAAAEVNADAQFRSLFQSWKKLDTLEQAVISIPSLQPVDNISLTSSFGVRSDPFRGTAAMHAGVDIPGPIGTPVYATADGVVRRAERAGAYGNLVEINHGKGIETRYGHLSRIMIGDNVRVKRGQLIGLMGSTGRSTGSHLHYEVRIDGRPVNPLPYMQTADVLLGAQDKALRQRGAMGGPAK</sequence>
<feature type="domain" description="M23ase beta-sheet core" evidence="2">
    <location>
        <begin position="259"/>
        <end position="353"/>
    </location>
</feature>
<dbReference type="InterPro" id="IPR016047">
    <property type="entry name" value="M23ase_b-sheet_dom"/>
</dbReference>
<reference evidence="3 4" key="1">
    <citation type="journal article" date="2018" name="Nat. Biotechnol.">
        <title>A standardized bacterial taxonomy based on genome phylogeny substantially revises the tree of life.</title>
        <authorList>
            <person name="Parks D.H."/>
            <person name="Chuvochina M."/>
            <person name="Waite D.W."/>
            <person name="Rinke C."/>
            <person name="Skarshewski A."/>
            <person name="Chaumeil P.A."/>
            <person name="Hugenholtz P."/>
        </authorList>
    </citation>
    <scope>NUCLEOTIDE SEQUENCE [LARGE SCALE GENOMIC DNA]</scope>
    <source>
        <strain evidence="3">UBA9015</strain>
    </source>
</reference>
<protein>
    <submittedName>
        <fullName evidence="3">Peptidase M23</fullName>
    </submittedName>
</protein>
<dbReference type="PANTHER" id="PTHR21666:SF289">
    <property type="entry name" value="L-ALA--D-GLU ENDOPEPTIDASE"/>
    <property type="match status" value="1"/>
</dbReference>
<evidence type="ECO:0000259" key="2">
    <source>
        <dbReference type="Pfam" id="PF01551"/>
    </source>
</evidence>
<dbReference type="Gene3D" id="2.70.70.10">
    <property type="entry name" value="Glucose Permease (Domain IIA)"/>
    <property type="match status" value="1"/>
</dbReference>
<dbReference type="Pfam" id="PF01551">
    <property type="entry name" value="Peptidase_M23"/>
    <property type="match status" value="1"/>
</dbReference>
<dbReference type="SUPFAM" id="SSF51261">
    <property type="entry name" value="Duplicated hybrid motif"/>
    <property type="match status" value="1"/>
</dbReference>
<dbReference type="PANTHER" id="PTHR21666">
    <property type="entry name" value="PEPTIDASE-RELATED"/>
    <property type="match status" value="1"/>
</dbReference>
<dbReference type="Proteomes" id="UP000262699">
    <property type="component" value="Unassembled WGS sequence"/>
</dbReference>
<dbReference type="GO" id="GO:0004222">
    <property type="term" value="F:metalloendopeptidase activity"/>
    <property type="evidence" value="ECO:0007669"/>
    <property type="project" value="TreeGrafter"/>
</dbReference>
<evidence type="ECO:0000313" key="3">
    <source>
        <dbReference type="EMBL" id="HCB76735.1"/>
    </source>
</evidence>
<evidence type="ECO:0000313" key="4">
    <source>
        <dbReference type="Proteomes" id="UP000262699"/>
    </source>
</evidence>
<dbReference type="AlphaFoldDB" id="A0A3D0WDB3"/>
<dbReference type="FunFam" id="2.70.70.10:FF:000006">
    <property type="entry name" value="M23 family peptidase"/>
    <property type="match status" value="1"/>
</dbReference>
<proteinExistence type="predicted"/>
<evidence type="ECO:0000256" key="1">
    <source>
        <dbReference type="ARBA" id="ARBA00022729"/>
    </source>
</evidence>
<name>A0A3D0WDB3_9SPHN</name>
<dbReference type="InterPro" id="IPR050570">
    <property type="entry name" value="Cell_wall_metabolism_enzyme"/>
</dbReference>
<organism evidence="3 4">
    <name type="scientific">Sphingomonas bacterium</name>
    <dbReference type="NCBI Taxonomy" id="1895847"/>
    <lineage>
        <taxon>Bacteria</taxon>
        <taxon>Pseudomonadati</taxon>
        <taxon>Pseudomonadota</taxon>
        <taxon>Alphaproteobacteria</taxon>
        <taxon>Sphingomonadales</taxon>
        <taxon>Sphingomonadaceae</taxon>
        <taxon>Sphingomonas</taxon>
    </lineage>
</organism>
<gene>
    <name evidence="3" type="ORF">DEP91_11295</name>
</gene>
<dbReference type="InterPro" id="IPR011055">
    <property type="entry name" value="Dup_hybrid_motif"/>
</dbReference>